<evidence type="ECO:0000313" key="3">
    <source>
        <dbReference type="Proteomes" id="UP000219215"/>
    </source>
</evidence>
<dbReference type="KEGG" id="pprf:DPRO_3726"/>
<dbReference type="EMBL" id="LT907975">
    <property type="protein sequence ID" value="SOB60642.1"/>
    <property type="molecule type" value="Genomic_DNA"/>
</dbReference>
<organism evidence="2 3">
    <name type="scientific">Pseudodesulfovibrio profundus</name>
    <dbReference type="NCBI Taxonomy" id="57320"/>
    <lineage>
        <taxon>Bacteria</taxon>
        <taxon>Pseudomonadati</taxon>
        <taxon>Thermodesulfobacteriota</taxon>
        <taxon>Desulfovibrionia</taxon>
        <taxon>Desulfovibrionales</taxon>
        <taxon>Desulfovibrionaceae</taxon>
    </lineage>
</organism>
<feature type="compositionally biased region" description="Gly residues" evidence="1">
    <location>
        <begin position="1"/>
        <end position="28"/>
    </location>
</feature>
<feature type="region of interest" description="Disordered" evidence="1">
    <location>
        <begin position="300"/>
        <end position="321"/>
    </location>
</feature>
<dbReference type="OrthoDB" id="5468212at2"/>
<feature type="region of interest" description="Disordered" evidence="1">
    <location>
        <begin position="1"/>
        <end position="48"/>
    </location>
</feature>
<sequence>MPSLGGGGKYGGSDVGGGAGGSHGGGYDSSGDRDYSSSHHNNTAWGVDPITGRTVQVGMPSLSGRGMMTTGVGGQLGFLNTMRSGGNLNEAWKAMTMSNKSSPFHNQYRQNLQKNIRDMAAARKAADFNTYKSIVNSDMGWGLKAEAMNNLESGLLGELDAVGIDTQEMRDTHHGGGFMGQAFGWGAGADDVQTMSETRDGLGTVDPDNPMGYSPLGFMGVTVAPHIGAKLAELTRSPVAGMIGKNVVGTVAENYGPTTPSGSGAISMGAKALGVPMGAQMRQMAGLMNKGANLNYAGHTNKTEGLKNSESSGGSRPWWTV</sequence>
<dbReference type="Proteomes" id="UP000219215">
    <property type="component" value="Chromosome DPRO"/>
</dbReference>
<gene>
    <name evidence="2" type="ORF">DPRO_3726</name>
</gene>
<dbReference type="RefSeq" id="WP_097013340.1">
    <property type="nucleotide sequence ID" value="NZ_LT907975.1"/>
</dbReference>
<keyword evidence="3" id="KW-1185">Reference proteome</keyword>
<name>A0A2C8FDB7_9BACT</name>
<evidence type="ECO:0000256" key="1">
    <source>
        <dbReference type="SAM" id="MobiDB-lite"/>
    </source>
</evidence>
<accession>A0A2C8FDB7</accession>
<proteinExistence type="predicted"/>
<evidence type="ECO:0000313" key="2">
    <source>
        <dbReference type="EMBL" id="SOB60642.1"/>
    </source>
</evidence>
<protein>
    <submittedName>
        <fullName evidence="2">Uncharacterized protein</fullName>
    </submittedName>
</protein>
<reference evidence="3" key="1">
    <citation type="submission" date="2017-09" db="EMBL/GenBank/DDBJ databases">
        <authorList>
            <person name="Regsiter A."/>
            <person name="William W."/>
        </authorList>
    </citation>
    <scope>NUCLEOTIDE SEQUENCE [LARGE SCALE GENOMIC DNA]</scope>
    <source>
        <strain evidence="3">500-1</strain>
    </source>
</reference>
<dbReference type="AlphaFoldDB" id="A0A2C8FDB7"/>